<dbReference type="EMBL" id="NJEU01000564">
    <property type="protein sequence ID" value="PHH72681.1"/>
    <property type="molecule type" value="Genomic_DNA"/>
</dbReference>
<gene>
    <name evidence="2" type="ORF">CDD82_5848</name>
</gene>
<feature type="region of interest" description="Disordered" evidence="1">
    <location>
        <begin position="1"/>
        <end position="99"/>
    </location>
</feature>
<keyword evidence="3" id="KW-1185">Reference proteome</keyword>
<evidence type="ECO:0000256" key="1">
    <source>
        <dbReference type="SAM" id="MobiDB-lite"/>
    </source>
</evidence>
<dbReference type="Proteomes" id="UP000224854">
    <property type="component" value="Unassembled WGS sequence"/>
</dbReference>
<organism evidence="2 3">
    <name type="scientific">Ophiocordyceps australis</name>
    <dbReference type="NCBI Taxonomy" id="1399860"/>
    <lineage>
        <taxon>Eukaryota</taxon>
        <taxon>Fungi</taxon>
        <taxon>Dikarya</taxon>
        <taxon>Ascomycota</taxon>
        <taxon>Pezizomycotina</taxon>
        <taxon>Sordariomycetes</taxon>
        <taxon>Hypocreomycetidae</taxon>
        <taxon>Hypocreales</taxon>
        <taxon>Ophiocordycipitaceae</taxon>
        <taxon>Ophiocordyceps</taxon>
    </lineage>
</organism>
<protein>
    <submittedName>
        <fullName evidence="2">Uncharacterized protein</fullName>
    </submittedName>
</protein>
<feature type="compositionally biased region" description="Low complexity" evidence="1">
    <location>
        <begin position="11"/>
        <end position="32"/>
    </location>
</feature>
<sequence>MSGRPQRCDNGAEASSLASSGPSSPGTPSEAGDSLAALVRDSEPCTSPPTSEFGAIGDGRGQATDIDDDEEMRRQVALLVDSRPDGPAPRQPRVKSESREEAIRRHILCLVGEVESQNRGSSPELAVKTTTTRVSRPVSWPMQSRPMQSHNTETAAQDENADGLADLLGFLGLEDDIVSHSVDFARFLPDRGG</sequence>
<evidence type="ECO:0000313" key="3">
    <source>
        <dbReference type="Proteomes" id="UP000224854"/>
    </source>
</evidence>
<evidence type="ECO:0000313" key="2">
    <source>
        <dbReference type="EMBL" id="PHH72681.1"/>
    </source>
</evidence>
<proteinExistence type="predicted"/>
<accession>A0A2C5Z0J0</accession>
<dbReference type="AlphaFoldDB" id="A0A2C5Z0J0"/>
<comment type="caution">
    <text evidence="2">The sequence shown here is derived from an EMBL/GenBank/DDBJ whole genome shotgun (WGS) entry which is preliminary data.</text>
</comment>
<name>A0A2C5Z0J0_9HYPO</name>
<reference evidence="2 3" key="1">
    <citation type="submission" date="2017-06" db="EMBL/GenBank/DDBJ databases">
        <title>Ant-infecting Ophiocordyceps genomes reveal a high diversity of potential behavioral manipulation genes and a possible major role for enterotoxins.</title>
        <authorList>
            <person name="De Bekker C."/>
            <person name="Evans H.C."/>
            <person name="Brachmann A."/>
            <person name="Hughes D.P."/>
        </authorList>
    </citation>
    <scope>NUCLEOTIDE SEQUENCE [LARGE SCALE GENOMIC DNA]</scope>
    <source>
        <strain evidence="2 3">1348a</strain>
    </source>
</reference>